<feature type="transmembrane region" description="Helical" evidence="1">
    <location>
        <begin position="80"/>
        <end position="113"/>
    </location>
</feature>
<reference evidence="3 5" key="2">
    <citation type="submission" date="2019-01" db="EMBL/GenBank/DDBJ databases">
        <title>High-quality-draft genome sequences of five non-tuberculosis mycobacteriaceae isolated from a nosocomial environment.</title>
        <authorList>
            <person name="Tiago I."/>
            <person name="Alarico S."/>
            <person name="Pereira S.G."/>
            <person name="Coelho C."/>
            <person name="Maranha A."/>
            <person name="Empadinhas N."/>
        </authorList>
    </citation>
    <scope>NUCLEOTIDE SEQUENCE [LARGE SCALE GENOMIC DNA]</scope>
    <source>
        <strain evidence="3 5">24AIII</strain>
    </source>
</reference>
<keyword evidence="1" id="KW-0812">Transmembrane</keyword>
<evidence type="ECO:0000256" key="1">
    <source>
        <dbReference type="SAM" id="Phobius"/>
    </source>
</evidence>
<dbReference type="Proteomes" id="UP000093962">
    <property type="component" value="Unassembled WGS sequence"/>
</dbReference>
<organism evidence="2 4">
    <name type="scientific">Mycolicibacterium mucogenicum</name>
    <name type="common">Mycobacterium mucogenicum</name>
    <dbReference type="NCBI Taxonomy" id="56689"/>
    <lineage>
        <taxon>Bacteria</taxon>
        <taxon>Bacillati</taxon>
        <taxon>Actinomycetota</taxon>
        <taxon>Actinomycetes</taxon>
        <taxon>Mycobacteriales</taxon>
        <taxon>Mycobacteriaceae</taxon>
        <taxon>Mycolicibacterium</taxon>
    </lineage>
</organism>
<feature type="transmembrane region" description="Helical" evidence="1">
    <location>
        <begin position="17"/>
        <end position="37"/>
    </location>
</feature>
<accession>A0A1A0MRE2</accession>
<evidence type="ECO:0000313" key="2">
    <source>
        <dbReference type="EMBL" id="OBA87962.1"/>
    </source>
</evidence>
<evidence type="ECO:0008006" key="6">
    <source>
        <dbReference type="Google" id="ProtNLM"/>
    </source>
</evidence>
<dbReference type="EMBL" id="SDLO01000001">
    <property type="protein sequence ID" value="TDK93793.1"/>
    <property type="molecule type" value="Genomic_DNA"/>
</dbReference>
<dbReference type="EMBL" id="LZSF01000115">
    <property type="protein sequence ID" value="OBA87962.1"/>
    <property type="molecule type" value="Genomic_DNA"/>
</dbReference>
<dbReference type="Proteomes" id="UP000294929">
    <property type="component" value="Unassembled WGS sequence"/>
</dbReference>
<dbReference type="RefSeq" id="WP_020101207.1">
    <property type="nucleotide sequence ID" value="NZ_CYSI01000007.1"/>
</dbReference>
<proteinExistence type="predicted"/>
<dbReference type="OrthoDB" id="4464283at2"/>
<name>A0A1A0MRE2_MYCMU</name>
<protein>
    <recommendedName>
        <fullName evidence="6">Transmembrane protein</fullName>
    </recommendedName>
</protein>
<reference evidence="2 4" key="1">
    <citation type="submission" date="2016-06" db="EMBL/GenBank/DDBJ databases">
        <authorList>
            <person name="Kjaerup R.B."/>
            <person name="Dalgaard T.S."/>
            <person name="Juul-Madsen H.R."/>
        </authorList>
    </citation>
    <scope>NUCLEOTIDE SEQUENCE [LARGE SCALE GENOMIC DNA]</scope>
    <source>
        <strain evidence="2 4">1199456.5</strain>
    </source>
</reference>
<keyword evidence="1" id="KW-0472">Membrane</keyword>
<evidence type="ECO:0000313" key="4">
    <source>
        <dbReference type="Proteomes" id="UP000093962"/>
    </source>
</evidence>
<keyword evidence="1" id="KW-1133">Transmembrane helix</keyword>
<evidence type="ECO:0000313" key="5">
    <source>
        <dbReference type="Proteomes" id="UP000294929"/>
    </source>
</evidence>
<sequence>MTEPTPSAPARPQAVTVAFWCWVVAAVLLMVGGMLTATAEVPAAYRGLVLGFGAITALAGAAMAFSAGRARSGDNRFRRAAVALSMAIVIVVGLLALLGVAQLLSLLALLPLIGGTVSITRPAAQTWFDGKANA</sequence>
<comment type="caution">
    <text evidence="2">The sequence shown here is derived from an EMBL/GenBank/DDBJ whole genome shotgun (WGS) entry which is preliminary data.</text>
</comment>
<feature type="transmembrane region" description="Helical" evidence="1">
    <location>
        <begin position="43"/>
        <end position="68"/>
    </location>
</feature>
<dbReference type="AlphaFoldDB" id="A0A1A0MRE2"/>
<dbReference type="GeneID" id="76728006"/>
<evidence type="ECO:0000313" key="3">
    <source>
        <dbReference type="EMBL" id="TDK93793.1"/>
    </source>
</evidence>
<gene>
    <name evidence="2" type="ORF">A5642_17630</name>
    <name evidence="3" type="ORF">EUA03_01455</name>
</gene>